<dbReference type="STRING" id="1838285.SCAL_000672"/>
<evidence type="ECO:0000313" key="1">
    <source>
        <dbReference type="EMBL" id="OFV68032.1"/>
    </source>
</evidence>
<proteinExistence type="predicted"/>
<keyword evidence="2" id="KW-1185">Reference proteome</keyword>
<dbReference type="Proteomes" id="UP000186940">
    <property type="component" value="Unassembled WGS sequence"/>
</dbReference>
<organism evidence="1 2">
    <name type="scientific">Candidatus Syntropharchaeum caldarium</name>
    <dbReference type="NCBI Taxonomy" id="1838285"/>
    <lineage>
        <taxon>Archaea</taxon>
        <taxon>Methanobacteriati</taxon>
        <taxon>Methanobacteriota</taxon>
        <taxon>Stenosarchaea group</taxon>
        <taxon>Methanomicrobia</taxon>
        <taxon>Methanosarcinales</taxon>
        <taxon>ANME-2 cluster</taxon>
        <taxon>Candidatus Syntropharchaeum</taxon>
    </lineage>
</organism>
<dbReference type="AlphaFoldDB" id="A0A1F2PAT5"/>
<name>A0A1F2PAT5_9EURY</name>
<reference evidence="1" key="1">
    <citation type="submission" date="2016-05" db="EMBL/GenBank/DDBJ databases">
        <title>Microbial consortia oxidize butane by reversing methanogenesis.</title>
        <authorList>
            <person name="Laso-Perez R."/>
            <person name="Richter M."/>
            <person name="Wegener G."/>
            <person name="Musat F."/>
        </authorList>
    </citation>
    <scope>NUCLEOTIDE SEQUENCE [LARGE SCALE GENOMIC DNA]</scope>
    <source>
        <strain evidence="1">BOX2</strain>
    </source>
</reference>
<comment type="caution">
    <text evidence="1">The sequence shown here is derived from an EMBL/GenBank/DDBJ whole genome shotgun (WGS) entry which is preliminary data.</text>
</comment>
<sequence>MKMGVETRLLDQIDCDLQYLTIGDENIMLTITYGKIVVWFGRRADRNEIRGLFADIASIDPKVTCEVDVLAHFSDIERIEGKGLVLLSYRRKRDKYRATFSAPLAKSSVLDYLVETIDDQLKMHDTEKTILWEADDGKIQLLVEKIAARKIAKNINISKKER</sequence>
<evidence type="ECO:0000313" key="2">
    <source>
        <dbReference type="Proteomes" id="UP000186940"/>
    </source>
</evidence>
<protein>
    <submittedName>
        <fullName evidence="1">Uncharacterized protein</fullName>
    </submittedName>
</protein>
<gene>
    <name evidence="1" type="ORF">SCAL_000672</name>
</gene>
<dbReference type="EMBL" id="LYOS01000002">
    <property type="protein sequence ID" value="OFV68032.1"/>
    <property type="molecule type" value="Genomic_DNA"/>
</dbReference>
<accession>A0A1F2PAT5</accession>